<dbReference type="EMBL" id="JAQQWE010000001">
    <property type="protein sequence ID" value="KAK7967873.1"/>
    <property type="molecule type" value="Genomic_DNA"/>
</dbReference>
<dbReference type="InterPro" id="IPR042301">
    <property type="entry name" value="GH115_sf"/>
</dbReference>
<gene>
    <name evidence="5" type="ORF">PG986_002150</name>
</gene>
<keyword evidence="6" id="KW-1185">Reference proteome</keyword>
<dbReference type="Pfam" id="PF17829">
    <property type="entry name" value="GH115_C"/>
    <property type="match status" value="1"/>
</dbReference>
<feature type="region of interest" description="Disordered" evidence="2">
    <location>
        <begin position="1087"/>
        <end position="1107"/>
    </location>
</feature>
<feature type="compositionally biased region" description="Gly residues" evidence="2">
    <location>
        <begin position="1094"/>
        <end position="1107"/>
    </location>
</feature>
<dbReference type="PANTHER" id="PTHR37842:SF2">
    <property type="entry name" value="GYLCOSYL HYDROLASE 115 C-TERMINAL DOMAIN-CONTAINING PROTEIN"/>
    <property type="match status" value="1"/>
</dbReference>
<reference evidence="5 6" key="1">
    <citation type="submission" date="2023-01" db="EMBL/GenBank/DDBJ databases">
        <title>Analysis of 21 Apiospora genomes using comparative genomics revels a genus with tremendous synthesis potential of carbohydrate active enzymes and secondary metabolites.</title>
        <authorList>
            <person name="Sorensen T."/>
        </authorList>
    </citation>
    <scope>NUCLEOTIDE SEQUENCE [LARGE SCALE GENOMIC DNA]</scope>
    <source>
        <strain evidence="5 6">CBS 24483</strain>
    </source>
</reference>
<evidence type="ECO:0000313" key="6">
    <source>
        <dbReference type="Proteomes" id="UP001391051"/>
    </source>
</evidence>
<accession>A0ABR1QYY6</accession>
<dbReference type="Gene3D" id="2.60.120.1620">
    <property type="match status" value="1"/>
</dbReference>
<dbReference type="Gene3D" id="3.20.20.520">
    <property type="entry name" value="Glycosyl hydrolase family 115"/>
    <property type="match status" value="1"/>
</dbReference>
<evidence type="ECO:0000313" key="5">
    <source>
        <dbReference type="EMBL" id="KAK7967873.1"/>
    </source>
</evidence>
<evidence type="ECO:0000256" key="2">
    <source>
        <dbReference type="SAM" id="MobiDB-lite"/>
    </source>
</evidence>
<dbReference type="Pfam" id="PF15979">
    <property type="entry name" value="Glyco_hydro_115"/>
    <property type="match status" value="1"/>
</dbReference>
<sequence>MRVRLDKAALSLLAAAAVPLVSALGQLPVISFNDVPGGFPLAGGPVAKPQILVSDNEYWGVVRAAGDLANDFGRVTGSNFSLSNGEVGARPLAYEYRPITTNYIVYSVNSTEYFYGPNYTDPSAKDTVIIVGTIGHSKVIDELVSSGKLDVSEIEGKWESFVSKVVESPVPGCPKAVVVAGSDPRGAIFGIYDISEQIGVSPWYWWADVAVKPHKNIWFLPGGKVQGPPSVKYRGFFLNDEQPGLSGWVSRNYADTPYGVGYNRDFYANVFEVLLRLRANYLWPALWGSMFEVDDPANQPLADAWEVVLGSSHTEPMMRAQNEFQTFYINEGLGPWAYNLNNETIDEYFVYGAQRAKPYARNSLWTMGMRGTGDTAIEGLGTDVIVAMLETLVRHQRAILAAVLGTDAAAAAPQLWCLYKEVMSYLQEGGLAVPDDVTLLWADDNWGNVRRVPVGADEKGRPGGAGVYYHFDYVGDVRDYKWVNTVQLEKTAEQMQLAYAHGADRVWVVNVGDLKPLELPLGHFLDMAYDAERWGSTPHAADIADIMTRFGMFAARRKFELVEPHVYSVVNYHEADAVLGQWARLAADAQRVYDGLDEEARAAYFEMIVYKVNIGAAKNAVYASQRRNSANDLMREVMSDLDSDGNLTQRWDDLLDGKWAMMMDQTHFGFDGYWQQPMRNVAPALQYVQSAVASVAGGIGISVEGSNATIPGDDKYHANSGNTLALPPLDPYGPSARWFDVFARGPKSCDWSAQVDTPWVQLSSSSGTVGPGNGSDSRVFVSVDWAAAPRIVNNTMAKINFTSGCGRAGFTKWYSQPIVQVPISLRSVPANFTTGFVESDKHVAIEGPNYQRIYNPSSSSSSSGSPGKNVTYRTLTNYGRTFGGVTLWPQDAPPQTPETGPALEYDVYLFTNASKANVTLYLSPTQNYLSDRNPLQFAVSLTPAEESSFSSPSSSSSSSVVKTQAFVGASVGQDMPPGWGAAVADAVWGRHPSHNTTTAWSVPREGAYRLRVWGLAPSVVVQKIVVDLGGVRPSYLGPPESFRVGRDEQGAFDRSSFAGQSSVVGGIASSRERIVVADTGKKTNAAARGSGSRWVGGGGGGWVGGGG</sequence>
<dbReference type="Gene3D" id="1.20.58.2150">
    <property type="match status" value="1"/>
</dbReference>
<dbReference type="InterPro" id="IPR041437">
    <property type="entry name" value="GH115_C"/>
</dbReference>
<proteinExistence type="predicted"/>
<protein>
    <submittedName>
        <fullName evidence="5">Immunoglobulin I-set domain-containing protein</fullName>
    </submittedName>
</protein>
<evidence type="ECO:0000259" key="4">
    <source>
        <dbReference type="Pfam" id="PF17829"/>
    </source>
</evidence>
<organism evidence="5 6">
    <name type="scientific">Apiospora aurea</name>
    <dbReference type="NCBI Taxonomy" id="335848"/>
    <lineage>
        <taxon>Eukaryota</taxon>
        <taxon>Fungi</taxon>
        <taxon>Dikarya</taxon>
        <taxon>Ascomycota</taxon>
        <taxon>Pezizomycotina</taxon>
        <taxon>Sordariomycetes</taxon>
        <taxon>Xylariomycetidae</taxon>
        <taxon>Amphisphaeriales</taxon>
        <taxon>Apiosporaceae</taxon>
        <taxon>Apiospora</taxon>
    </lineage>
</organism>
<comment type="caution">
    <text evidence="5">The sequence shown here is derived from an EMBL/GenBank/DDBJ whole genome shotgun (WGS) entry which is preliminary data.</text>
</comment>
<dbReference type="GeneID" id="92071434"/>
<feature type="chain" id="PRO_5047010811" evidence="3">
    <location>
        <begin position="24"/>
        <end position="1107"/>
    </location>
</feature>
<evidence type="ECO:0000256" key="3">
    <source>
        <dbReference type="SAM" id="SignalP"/>
    </source>
</evidence>
<evidence type="ECO:0000256" key="1">
    <source>
        <dbReference type="ARBA" id="ARBA00022801"/>
    </source>
</evidence>
<dbReference type="Gene3D" id="3.30.379.10">
    <property type="entry name" value="Chitobiase/beta-hexosaminidase domain 2-like"/>
    <property type="match status" value="1"/>
</dbReference>
<dbReference type="InterPro" id="IPR029018">
    <property type="entry name" value="Hex-like_dom2"/>
</dbReference>
<dbReference type="RefSeq" id="XP_066707265.1">
    <property type="nucleotide sequence ID" value="XM_066838372.1"/>
</dbReference>
<name>A0ABR1QYY6_9PEZI</name>
<feature type="signal peptide" evidence="3">
    <location>
        <begin position="1"/>
        <end position="23"/>
    </location>
</feature>
<dbReference type="Proteomes" id="UP001391051">
    <property type="component" value="Unassembled WGS sequence"/>
</dbReference>
<dbReference type="PANTHER" id="PTHR37842">
    <property type="match status" value="1"/>
</dbReference>
<keyword evidence="1" id="KW-0378">Hydrolase</keyword>
<keyword evidence="3" id="KW-0732">Signal</keyword>
<dbReference type="InterPro" id="IPR031924">
    <property type="entry name" value="GH115"/>
</dbReference>
<feature type="domain" description="Gylcosyl hydrolase 115 C-terminal" evidence="4">
    <location>
        <begin position="835"/>
        <end position="1040"/>
    </location>
</feature>